<proteinExistence type="predicted"/>
<sequence length="248" mass="28117">MGIWLPDVIFLDIASRLQEADVCGLGSSDRFWRGRCSYDSLWESFARKRWPSLSSCQGGPSPTDKGWRELYVKRHNDMKEAVLPLVHRVEESLLNSQSLEIGLYREVLGELKSLELSLLDVKMLMFKPKYSILLHLVALHYCCMFLQAPVKEMVRAVEDSQISEGQVWVQWSPISRLLVGFHLTEEPRSLLVSLREIASSCGHGILRVLNRRVVLLKVMPVQISLSNPAACHGRQISTGQNQDSNDCP</sequence>
<accession>A0ACB9R0Q3</accession>
<name>A0ACB9R0Q3_9MYRT</name>
<keyword evidence="2" id="KW-1185">Reference proteome</keyword>
<gene>
    <name evidence="1" type="ORF">MLD38_010704</name>
</gene>
<dbReference type="EMBL" id="CM042883">
    <property type="protein sequence ID" value="KAI4372480.1"/>
    <property type="molecule type" value="Genomic_DNA"/>
</dbReference>
<evidence type="ECO:0000313" key="1">
    <source>
        <dbReference type="EMBL" id="KAI4372480.1"/>
    </source>
</evidence>
<comment type="caution">
    <text evidence="1">The sequence shown here is derived from an EMBL/GenBank/DDBJ whole genome shotgun (WGS) entry which is preliminary data.</text>
</comment>
<protein>
    <submittedName>
        <fullName evidence="1">Uncharacterized protein</fullName>
    </submittedName>
</protein>
<dbReference type="Proteomes" id="UP001057402">
    <property type="component" value="Chromosome 4"/>
</dbReference>
<organism evidence="1 2">
    <name type="scientific">Melastoma candidum</name>
    <dbReference type="NCBI Taxonomy" id="119954"/>
    <lineage>
        <taxon>Eukaryota</taxon>
        <taxon>Viridiplantae</taxon>
        <taxon>Streptophyta</taxon>
        <taxon>Embryophyta</taxon>
        <taxon>Tracheophyta</taxon>
        <taxon>Spermatophyta</taxon>
        <taxon>Magnoliopsida</taxon>
        <taxon>eudicotyledons</taxon>
        <taxon>Gunneridae</taxon>
        <taxon>Pentapetalae</taxon>
        <taxon>rosids</taxon>
        <taxon>malvids</taxon>
        <taxon>Myrtales</taxon>
        <taxon>Melastomataceae</taxon>
        <taxon>Melastomatoideae</taxon>
        <taxon>Melastomateae</taxon>
        <taxon>Melastoma</taxon>
    </lineage>
</organism>
<reference evidence="2" key="1">
    <citation type="journal article" date="2023" name="Front. Plant Sci.">
        <title>Chromosomal-level genome assembly of Melastoma candidum provides insights into trichome evolution.</title>
        <authorList>
            <person name="Zhong Y."/>
            <person name="Wu W."/>
            <person name="Sun C."/>
            <person name="Zou P."/>
            <person name="Liu Y."/>
            <person name="Dai S."/>
            <person name="Zhou R."/>
        </authorList>
    </citation>
    <scope>NUCLEOTIDE SEQUENCE [LARGE SCALE GENOMIC DNA]</scope>
</reference>
<evidence type="ECO:0000313" key="2">
    <source>
        <dbReference type="Proteomes" id="UP001057402"/>
    </source>
</evidence>